<keyword evidence="7" id="KW-1185">Reference proteome</keyword>
<dbReference type="Pfam" id="PF00355">
    <property type="entry name" value="Rieske"/>
    <property type="match status" value="1"/>
</dbReference>
<evidence type="ECO:0000256" key="4">
    <source>
        <dbReference type="ARBA" id="ARBA00023014"/>
    </source>
</evidence>
<dbReference type="PANTHER" id="PTHR21496:SF23">
    <property type="entry name" value="3-PHENYLPROPIONATE_CINNAMIC ACID DIOXYGENASE FERREDOXIN SUBUNIT"/>
    <property type="match status" value="1"/>
</dbReference>
<gene>
    <name evidence="6" type="ORF">QOZ94_001792</name>
</gene>
<dbReference type="Proteomes" id="UP001241747">
    <property type="component" value="Unassembled WGS sequence"/>
</dbReference>
<proteinExistence type="predicted"/>
<dbReference type="RefSeq" id="WP_237344615.1">
    <property type="nucleotide sequence ID" value="NZ_JABWGX010000005.1"/>
</dbReference>
<protein>
    <submittedName>
        <fullName evidence="6">Nitrite reductase/ring-hydroxylating ferredoxin subunit</fullName>
    </submittedName>
</protein>
<keyword evidence="1" id="KW-0001">2Fe-2S</keyword>
<evidence type="ECO:0000256" key="1">
    <source>
        <dbReference type="ARBA" id="ARBA00022714"/>
    </source>
</evidence>
<dbReference type="PANTHER" id="PTHR21496">
    <property type="entry name" value="FERREDOXIN-RELATED"/>
    <property type="match status" value="1"/>
</dbReference>
<name>A0ABU0LD01_XANAG</name>
<comment type="caution">
    <text evidence="6">The sequence shown here is derived from an EMBL/GenBank/DDBJ whole genome shotgun (WGS) entry which is preliminary data.</text>
</comment>
<keyword evidence="4" id="KW-0411">Iron-sulfur</keyword>
<organism evidence="6 7">
    <name type="scientific">Xanthobacter agilis</name>
    <dbReference type="NCBI Taxonomy" id="47492"/>
    <lineage>
        <taxon>Bacteria</taxon>
        <taxon>Pseudomonadati</taxon>
        <taxon>Pseudomonadota</taxon>
        <taxon>Alphaproteobacteria</taxon>
        <taxon>Hyphomicrobiales</taxon>
        <taxon>Xanthobacteraceae</taxon>
        <taxon>Xanthobacter</taxon>
    </lineage>
</organism>
<dbReference type="EMBL" id="JAUSVY010000003">
    <property type="protein sequence ID" value="MDQ0505010.1"/>
    <property type="molecule type" value="Genomic_DNA"/>
</dbReference>
<evidence type="ECO:0000313" key="6">
    <source>
        <dbReference type="EMBL" id="MDQ0505010.1"/>
    </source>
</evidence>
<evidence type="ECO:0000259" key="5">
    <source>
        <dbReference type="PROSITE" id="PS51296"/>
    </source>
</evidence>
<sequence length="109" mass="11460">MTGILTAEAVLCRAADVPEGGALRVERDDGPPLAVFHVGGRFYVTDDTCTHGEASLSEGEIDAEELLVECPWHSGAFDLATGAPCGAPCTIALRVHRFELRGGDIVLVP</sequence>
<evidence type="ECO:0000313" key="7">
    <source>
        <dbReference type="Proteomes" id="UP001241747"/>
    </source>
</evidence>
<evidence type="ECO:0000256" key="3">
    <source>
        <dbReference type="ARBA" id="ARBA00023004"/>
    </source>
</evidence>
<dbReference type="CDD" id="cd03528">
    <property type="entry name" value="Rieske_RO_ferredoxin"/>
    <property type="match status" value="1"/>
</dbReference>
<keyword evidence="3" id="KW-0408">Iron</keyword>
<dbReference type="Gene3D" id="2.102.10.10">
    <property type="entry name" value="Rieske [2Fe-2S] iron-sulphur domain"/>
    <property type="match status" value="1"/>
</dbReference>
<dbReference type="PROSITE" id="PS51296">
    <property type="entry name" value="RIESKE"/>
    <property type="match status" value="1"/>
</dbReference>
<reference evidence="6 7" key="1">
    <citation type="submission" date="2023-07" db="EMBL/GenBank/DDBJ databases">
        <title>Genomic Encyclopedia of Type Strains, Phase IV (KMG-IV): sequencing the most valuable type-strain genomes for metagenomic binning, comparative biology and taxonomic classification.</title>
        <authorList>
            <person name="Goeker M."/>
        </authorList>
    </citation>
    <scope>NUCLEOTIDE SEQUENCE [LARGE SCALE GENOMIC DNA]</scope>
    <source>
        <strain evidence="6 7">DSM 3770</strain>
    </source>
</reference>
<accession>A0ABU0LD01</accession>
<feature type="domain" description="Rieske" evidence="5">
    <location>
        <begin position="9"/>
        <end position="107"/>
    </location>
</feature>
<dbReference type="SUPFAM" id="SSF50022">
    <property type="entry name" value="ISP domain"/>
    <property type="match status" value="1"/>
</dbReference>
<evidence type="ECO:0000256" key="2">
    <source>
        <dbReference type="ARBA" id="ARBA00022723"/>
    </source>
</evidence>
<dbReference type="InterPro" id="IPR017941">
    <property type="entry name" value="Rieske_2Fe-2S"/>
</dbReference>
<dbReference type="InterPro" id="IPR036922">
    <property type="entry name" value="Rieske_2Fe-2S_sf"/>
</dbReference>
<keyword evidence="2" id="KW-0479">Metal-binding</keyword>